<comment type="caution">
    <text evidence="1">The sequence shown here is derived from an EMBL/GenBank/DDBJ whole genome shotgun (WGS) entry which is preliminary data.</text>
</comment>
<sequence>MIRLSAWSARNLMQRLYIATEKFDPSHGTGWGKYIEWSSLTQLTEVVSLDGMLCPTALGEIKDSYWPHIVNEDFMLSFFVDLDFLPSELADTSGLNILGVIRTPSADVRSLGWDGFTFMGYELLDKDVSISALTNCGGFPDVFANAELSGVGLIDDFDRAVEIRDLLHKKHPEEHHADCDLWAIFRRQGR</sequence>
<reference evidence="1 2" key="1">
    <citation type="journal article" date="2015" name="Stand. Genomic Sci.">
        <title>Genomic Encyclopedia of Bacterial and Archaeal Type Strains, Phase III: the genomes of soil and plant-associated and newly described type strains.</title>
        <authorList>
            <person name="Whitman W.B."/>
            <person name="Woyke T."/>
            <person name="Klenk H.P."/>
            <person name="Zhou Y."/>
            <person name="Lilburn T.G."/>
            <person name="Beck B.J."/>
            <person name="De Vos P."/>
            <person name="Vandamme P."/>
            <person name="Eisen J.A."/>
            <person name="Garrity G."/>
            <person name="Hugenholtz P."/>
            <person name="Kyrpides N.C."/>
        </authorList>
    </citation>
    <scope>NUCLEOTIDE SEQUENCE [LARGE SCALE GENOMIC DNA]</scope>
    <source>
        <strain evidence="1 2">CGMCC 1.2546</strain>
    </source>
</reference>
<gene>
    <name evidence="1" type="ORF">IQ26_05615</name>
</gene>
<protein>
    <submittedName>
        <fullName evidence="1">Uncharacterized protein</fullName>
    </submittedName>
</protein>
<dbReference type="Proteomes" id="UP000317122">
    <property type="component" value="Unassembled WGS sequence"/>
</dbReference>
<dbReference type="AlphaFoldDB" id="A0A562N7F0"/>
<keyword evidence="2" id="KW-1185">Reference proteome</keyword>
<evidence type="ECO:0000313" key="1">
    <source>
        <dbReference type="EMBL" id="TWI27821.1"/>
    </source>
</evidence>
<accession>A0A562N7F0</accession>
<evidence type="ECO:0000313" key="2">
    <source>
        <dbReference type="Proteomes" id="UP000317122"/>
    </source>
</evidence>
<proteinExistence type="predicted"/>
<dbReference type="EMBL" id="VLKT01000043">
    <property type="protein sequence ID" value="TWI27821.1"/>
    <property type="molecule type" value="Genomic_DNA"/>
</dbReference>
<name>A0A562N7F0_9HYPH</name>
<organism evidence="1 2">
    <name type="scientific">Mesorhizobium tianshanense</name>
    <dbReference type="NCBI Taxonomy" id="39844"/>
    <lineage>
        <taxon>Bacteria</taxon>
        <taxon>Pseudomonadati</taxon>
        <taxon>Pseudomonadota</taxon>
        <taxon>Alphaproteobacteria</taxon>
        <taxon>Hyphomicrobiales</taxon>
        <taxon>Phyllobacteriaceae</taxon>
        <taxon>Mesorhizobium</taxon>
    </lineage>
</organism>